<evidence type="ECO:0000313" key="3">
    <source>
        <dbReference type="Proteomes" id="UP000604661"/>
    </source>
</evidence>
<dbReference type="Gene3D" id="2.40.70.10">
    <property type="entry name" value="Acid Proteases"/>
    <property type="match status" value="1"/>
</dbReference>
<keyword evidence="1" id="KW-1133">Transmembrane helix</keyword>
<gene>
    <name evidence="2" type="ORF">H6G95_24730</name>
</gene>
<reference evidence="2 3" key="1">
    <citation type="journal article" date="2020" name="ISME J.">
        <title>Comparative genomics reveals insights into cyanobacterial evolution and habitat adaptation.</title>
        <authorList>
            <person name="Chen M.Y."/>
            <person name="Teng W.K."/>
            <person name="Zhao L."/>
            <person name="Hu C.X."/>
            <person name="Zhou Y.K."/>
            <person name="Han B.P."/>
            <person name="Song L.R."/>
            <person name="Shu W.S."/>
        </authorList>
    </citation>
    <scope>NUCLEOTIDE SEQUENCE [LARGE SCALE GENOMIC DNA]</scope>
    <source>
        <strain evidence="2 3">FACHB-391</strain>
    </source>
</reference>
<dbReference type="RefSeq" id="WP_190894165.1">
    <property type="nucleotide sequence ID" value="NZ_JACJTE010000035.1"/>
</dbReference>
<dbReference type="CDD" id="cd05483">
    <property type="entry name" value="retropepsin_like_bacteria"/>
    <property type="match status" value="1"/>
</dbReference>
<feature type="transmembrane region" description="Helical" evidence="1">
    <location>
        <begin position="12"/>
        <end position="35"/>
    </location>
</feature>
<dbReference type="Proteomes" id="UP000604661">
    <property type="component" value="Unassembled WGS sequence"/>
</dbReference>
<protein>
    <submittedName>
        <fullName evidence="2">Retroviral-like aspartic protease family protein</fullName>
    </submittedName>
</protein>
<keyword evidence="3" id="KW-1185">Reference proteome</keyword>
<proteinExistence type="predicted"/>
<dbReference type="InterPro" id="IPR034122">
    <property type="entry name" value="Retropepsin-like_bacterial"/>
</dbReference>
<dbReference type="EMBL" id="JACJTE010000035">
    <property type="protein sequence ID" value="MBD2563759.1"/>
    <property type="molecule type" value="Genomic_DNA"/>
</dbReference>
<dbReference type="SUPFAM" id="SSF50630">
    <property type="entry name" value="Acid proteases"/>
    <property type="match status" value="1"/>
</dbReference>
<accession>A0ABR8F200</accession>
<organism evidence="2 3">
    <name type="scientific">Nostoc linckia FACHB-391</name>
    <dbReference type="NCBI Taxonomy" id="2692906"/>
    <lineage>
        <taxon>Bacteria</taxon>
        <taxon>Bacillati</taxon>
        <taxon>Cyanobacteriota</taxon>
        <taxon>Cyanophyceae</taxon>
        <taxon>Nostocales</taxon>
        <taxon>Nostocaceae</taxon>
        <taxon>Nostoc</taxon>
    </lineage>
</organism>
<dbReference type="InterPro" id="IPR021109">
    <property type="entry name" value="Peptidase_aspartic_dom_sf"/>
</dbReference>
<keyword evidence="1" id="KW-0812">Transmembrane</keyword>
<comment type="caution">
    <text evidence="2">The sequence shown here is derived from an EMBL/GenBank/DDBJ whole genome shotgun (WGS) entry which is preliminary data.</text>
</comment>
<sequence>MKNTWRHWIAIVNLAAISTTGYAYALMPTLVFLAFSHRAIADDPGACYMVTSSGKTVGLERLCGNIAAPSPSDNKVFRVSIKRRFGGTPVIDVTFDDKKTFEMIVDTGASGTVITQDMANTLKLQATGTMQAQIADGSEVEFPTSKVKSIAAGGVTANNLQVAIAPKASIGLLGHDFFGSYDIKILEKEVEFHHR</sequence>
<keyword evidence="1" id="KW-0472">Membrane</keyword>
<evidence type="ECO:0000256" key="1">
    <source>
        <dbReference type="SAM" id="Phobius"/>
    </source>
</evidence>
<name>A0ABR8F200_NOSLI</name>
<evidence type="ECO:0000313" key="2">
    <source>
        <dbReference type="EMBL" id="MBD2563759.1"/>
    </source>
</evidence>
<dbReference type="Pfam" id="PF13975">
    <property type="entry name" value="gag-asp_proteas"/>
    <property type="match status" value="1"/>
</dbReference>